<evidence type="ECO:0000313" key="3">
    <source>
        <dbReference type="Proteomes" id="UP000180043"/>
    </source>
</evidence>
<dbReference type="EMBL" id="MLIQ01000030">
    <property type="protein sequence ID" value="OHU47856.1"/>
    <property type="molecule type" value="Genomic_DNA"/>
</dbReference>
<accession>A0A1S1LMA5</accession>
<organism evidence="2 3">
    <name type="scientific">Mycobacteroides chelonae</name>
    <name type="common">Mycobacterium chelonae</name>
    <dbReference type="NCBI Taxonomy" id="1774"/>
    <lineage>
        <taxon>Bacteria</taxon>
        <taxon>Bacillati</taxon>
        <taxon>Actinomycetota</taxon>
        <taxon>Actinomycetes</taxon>
        <taxon>Mycobacteriales</taxon>
        <taxon>Mycobacteriaceae</taxon>
        <taxon>Mycobacteroides</taxon>
    </lineage>
</organism>
<dbReference type="InterPro" id="IPR007410">
    <property type="entry name" value="LpqE-like"/>
</dbReference>
<dbReference type="Pfam" id="PF04314">
    <property type="entry name" value="PCuAC"/>
    <property type="match status" value="1"/>
</dbReference>
<dbReference type="Gene3D" id="2.60.40.1890">
    <property type="entry name" value="PCu(A)C copper chaperone"/>
    <property type="match status" value="1"/>
</dbReference>
<reference evidence="2 3" key="1">
    <citation type="submission" date="2016-10" db="EMBL/GenBank/DDBJ databases">
        <title>Evaluation of Human, Veterinary and Environmental Mycobacterium chelonae Isolates by Core Genome Phylogenomic Analysis, Targeted Gene Comparison, and Anti-microbial Susceptibility Patterns: A Tale of Mistaken Identities.</title>
        <authorList>
            <person name="Fogelson S.B."/>
            <person name="Camus A.C."/>
            <person name="Lorenz W."/>
            <person name="Vasireddy R."/>
            <person name="Vasireddy S."/>
            <person name="Smith T."/>
            <person name="Brown-Elliott B.A."/>
            <person name="Wallace R.J.Jr."/>
            <person name="Hasan N.A."/>
            <person name="Reischl U."/>
            <person name="Sanchez S."/>
        </authorList>
    </citation>
    <scope>NUCLEOTIDE SEQUENCE [LARGE SCALE GENOMIC DNA]</scope>
    <source>
        <strain evidence="2 3">15515</strain>
    </source>
</reference>
<dbReference type="InterPro" id="IPR036182">
    <property type="entry name" value="PCuAC_sf"/>
</dbReference>
<evidence type="ECO:0000256" key="1">
    <source>
        <dbReference type="SAM" id="SignalP"/>
    </source>
</evidence>
<proteinExistence type="predicted"/>
<dbReference type="SUPFAM" id="SSF110087">
    <property type="entry name" value="DR1885-like metal-binding protein"/>
    <property type="match status" value="1"/>
</dbReference>
<dbReference type="PANTHER" id="PTHR36302">
    <property type="entry name" value="BLR7088 PROTEIN"/>
    <property type="match status" value="1"/>
</dbReference>
<evidence type="ECO:0008006" key="4">
    <source>
        <dbReference type="Google" id="ProtNLM"/>
    </source>
</evidence>
<gene>
    <name evidence="2" type="ORF">BKG82_24155</name>
</gene>
<sequence>MKIVIPAAVALSLLAGCSAHESTSATQATQASAVTITDQWAKSAPDGSMTSVFGTVHNNGSSEARIVSATSPAARSVELHEVTPGGLMRPKEGGVAIPPNGEHKLSPGGDHVMLMGLTTPLRPGQDVVITLAFQDGSTKPLTAQIRDFAGGNENYQP</sequence>
<dbReference type="RefSeq" id="WP_057968254.1">
    <property type="nucleotide sequence ID" value="NZ_MLII01000032.1"/>
</dbReference>
<comment type="caution">
    <text evidence="2">The sequence shown here is derived from an EMBL/GenBank/DDBJ whole genome shotgun (WGS) entry which is preliminary data.</text>
</comment>
<dbReference type="AlphaFoldDB" id="A0A1S1LMA5"/>
<keyword evidence="1" id="KW-0732">Signal</keyword>
<dbReference type="Proteomes" id="UP000180043">
    <property type="component" value="Unassembled WGS sequence"/>
</dbReference>
<dbReference type="PANTHER" id="PTHR36302:SF1">
    <property type="entry name" value="COPPER CHAPERONE PCU(A)C"/>
    <property type="match status" value="1"/>
</dbReference>
<feature type="signal peptide" evidence="1">
    <location>
        <begin position="1"/>
        <end position="21"/>
    </location>
</feature>
<dbReference type="PROSITE" id="PS51257">
    <property type="entry name" value="PROKAR_LIPOPROTEIN"/>
    <property type="match status" value="1"/>
</dbReference>
<name>A0A1S1LMA5_MYCCH</name>
<evidence type="ECO:0000313" key="2">
    <source>
        <dbReference type="EMBL" id="OHU47856.1"/>
    </source>
</evidence>
<protein>
    <recommendedName>
        <fullName evidence="4">Copper chaperone PCu(A)C</fullName>
    </recommendedName>
</protein>
<feature type="chain" id="PRO_5038510780" description="Copper chaperone PCu(A)C" evidence="1">
    <location>
        <begin position="22"/>
        <end position="157"/>
    </location>
</feature>
<dbReference type="InterPro" id="IPR058248">
    <property type="entry name" value="Lxx211020-like"/>
</dbReference>